<dbReference type="SUPFAM" id="SSF56770">
    <property type="entry name" value="HydA/Nqo6-like"/>
    <property type="match status" value="1"/>
</dbReference>
<sequence>MHHQKFEDSQSSYFISQIQDGVGTSSSSESSKVEFSCLVAEAQVLRTLRLPDQEITLQKSRKPVTNAIYNKGNRRNWTPDDIVEFVLIPRLSRLWLQTSRPVATAALHTRVWQAASDSGNGVSAIPVRQKSGAVSAAKPSAVSGKGEFIVTKLDDLVNWARRSSLWPMTFGLACCAVEMMHMAAPRYDMDRFGVVFRASPRQADVMIVYDQMPEPRYVVSMGSCANGGGYYHYSYSVVRGCDRIVPVDIYVPGCPPTAEALLYGILQLQKKIKREKRIRIWYRK</sequence>
<keyword evidence="8" id="KW-0411">Iron-sulfur</keyword>
<evidence type="ECO:0000259" key="9">
    <source>
        <dbReference type="Pfam" id="PF01058"/>
    </source>
</evidence>
<comment type="caution">
    <text evidence="10">The sequence shown here is derived from an EMBL/GenBank/DDBJ whole genome shotgun (WGS) entry which is preliminary data.</text>
</comment>
<dbReference type="EMBL" id="CAUEEQ010027667">
    <property type="protein sequence ID" value="CAJ0948062.1"/>
    <property type="molecule type" value="Genomic_DNA"/>
</dbReference>
<dbReference type="PROSITE" id="PS01150">
    <property type="entry name" value="COMPLEX1_20K"/>
    <property type="match status" value="1"/>
</dbReference>
<keyword evidence="8" id="KW-0004">4Fe-4S</keyword>
<comment type="similarity">
    <text evidence="2 8">Belongs to the complex I 20 kDa subunit family.</text>
</comment>
<dbReference type="PANTHER" id="PTHR11995:SF14">
    <property type="entry name" value="NADH DEHYDROGENASE [UBIQUINONE] IRON-SULFUR PROTEIN 7, MITOCHONDRIAL"/>
    <property type="match status" value="1"/>
</dbReference>
<dbReference type="Pfam" id="PF01058">
    <property type="entry name" value="Oxidored_q6"/>
    <property type="match status" value="1"/>
</dbReference>
<evidence type="ECO:0000256" key="8">
    <source>
        <dbReference type="RuleBase" id="RU004464"/>
    </source>
</evidence>
<dbReference type="NCBIfam" id="TIGR01957">
    <property type="entry name" value="nuoB_fam"/>
    <property type="match status" value="1"/>
</dbReference>
<feature type="domain" description="NADH:ubiquinone oxidoreductase-like 20kDa subunit" evidence="9">
    <location>
        <begin position="202"/>
        <end position="268"/>
    </location>
</feature>
<evidence type="ECO:0000256" key="1">
    <source>
        <dbReference type="ARBA" id="ARBA00001966"/>
    </source>
</evidence>
<comment type="subunit">
    <text evidence="7">Core subunit of respiratory chain NADH dehydrogenase (Complex I) which is composed of 45 different subunits. This is a component of the iron-sulfur (IP) fragment of the enzyme.</text>
</comment>
<reference evidence="10" key="1">
    <citation type="submission" date="2023-07" db="EMBL/GenBank/DDBJ databases">
        <authorList>
            <person name="Stuckert A."/>
        </authorList>
    </citation>
    <scope>NUCLEOTIDE SEQUENCE</scope>
</reference>
<evidence type="ECO:0000256" key="6">
    <source>
        <dbReference type="ARBA" id="ARBA00032998"/>
    </source>
</evidence>
<dbReference type="NCBIfam" id="NF005012">
    <property type="entry name" value="PRK06411.1"/>
    <property type="match status" value="1"/>
</dbReference>
<dbReference type="Proteomes" id="UP001176940">
    <property type="component" value="Unassembled WGS sequence"/>
</dbReference>
<evidence type="ECO:0000313" key="10">
    <source>
        <dbReference type="EMBL" id="CAJ0948062.1"/>
    </source>
</evidence>
<comment type="cofactor">
    <cofactor evidence="1">
        <name>[4Fe-4S] cluster</name>
        <dbReference type="ChEBI" id="CHEBI:49883"/>
    </cofactor>
</comment>
<evidence type="ECO:0000256" key="2">
    <source>
        <dbReference type="ARBA" id="ARBA00009173"/>
    </source>
</evidence>
<comment type="function">
    <text evidence="4">Core subunit of the mitochondrial membrane respiratory chain NADH dehydrogenase (Complex I) which catalyzes electron transfer from NADH through the respiratory chain, using ubiquinone as an electron acceptor. Essential for the catalytic activity of complex I.</text>
</comment>
<evidence type="ECO:0000313" key="11">
    <source>
        <dbReference type="Proteomes" id="UP001176940"/>
    </source>
</evidence>
<evidence type="ECO:0000256" key="4">
    <source>
        <dbReference type="ARBA" id="ARBA00024297"/>
    </source>
</evidence>
<dbReference type="InterPro" id="IPR006137">
    <property type="entry name" value="NADH_UbQ_OxRdtase-like_20kDa"/>
</dbReference>
<proteinExistence type="inferred from homology"/>
<accession>A0ABN9LS32</accession>
<dbReference type="Gene3D" id="3.40.50.12280">
    <property type="match status" value="2"/>
</dbReference>
<keyword evidence="8" id="KW-0520">NAD</keyword>
<dbReference type="PANTHER" id="PTHR11995">
    <property type="entry name" value="NADH DEHYDROGENASE"/>
    <property type="match status" value="1"/>
</dbReference>
<keyword evidence="11" id="KW-1185">Reference proteome</keyword>
<evidence type="ECO:0000256" key="5">
    <source>
        <dbReference type="ARBA" id="ARBA00030829"/>
    </source>
</evidence>
<name>A0ABN9LS32_9NEOB</name>
<keyword evidence="8" id="KW-0479">Metal-binding</keyword>
<keyword evidence="8" id="KW-0408">Iron</keyword>
<organism evidence="10 11">
    <name type="scientific">Ranitomeya imitator</name>
    <name type="common">mimic poison frog</name>
    <dbReference type="NCBI Taxonomy" id="111125"/>
    <lineage>
        <taxon>Eukaryota</taxon>
        <taxon>Metazoa</taxon>
        <taxon>Chordata</taxon>
        <taxon>Craniata</taxon>
        <taxon>Vertebrata</taxon>
        <taxon>Euteleostomi</taxon>
        <taxon>Amphibia</taxon>
        <taxon>Batrachia</taxon>
        <taxon>Anura</taxon>
        <taxon>Neobatrachia</taxon>
        <taxon>Hyloidea</taxon>
        <taxon>Dendrobatidae</taxon>
        <taxon>Dendrobatinae</taxon>
        <taxon>Ranitomeya</taxon>
    </lineage>
</organism>
<evidence type="ECO:0000256" key="7">
    <source>
        <dbReference type="ARBA" id="ARBA00046897"/>
    </source>
</evidence>
<evidence type="ECO:0000256" key="3">
    <source>
        <dbReference type="ARBA" id="ARBA00015185"/>
    </source>
</evidence>
<dbReference type="InterPro" id="IPR006138">
    <property type="entry name" value="NADH_UQ_OxRdtase_20Kd_su"/>
</dbReference>
<gene>
    <name evidence="10" type="ORF">RIMI_LOCUS11941018</name>
</gene>
<protein>
    <recommendedName>
        <fullName evidence="3">NADH dehydrogenase [ubiquinone] iron-sulfur protein 7, mitochondrial</fullName>
    </recommendedName>
    <alternativeName>
        <fullName evidence="5">Complex I-20kD</fullName>
    </alternativeName>
    <alternativeName>
        <fullName evidence="6">NADH-ubiquinone oxidoreductase 20 kDa subunit</fullName>
    </alternativeName>
</protein>